<dbReference type="InterPro" id="IPR052025">
    <property type="entry name" value="Xyloglucanase_GH74"/>
</dbReference>
<evidence type="ECO:0008006" key="2">
    <source>
        <dbReference type="Google" id="ProtNLM"/>
    </source>
</evidence>
<dbReference type="Gene3D" id="2.130.10.10">
    <property type="entry name" value="YVTN repeat-like/Quinoprotein amine dehydrogenase"/>
    <property type="match status" value="3"/>
</dbReference>
<evidence type="ECO:0000313" key="1">
    <source>
        <dbReference type="EMBL" id="SVB46711.1"/>
    </source>
</evidence>
<gene>
    <name evidence="1" type="ORF">METZ01_LOCUS199565</name>
</gene>
<dbReference type="GO" id="GO:0010411">
    <property type="term" value="P:xyloglucan metabolic process"/>
    <property type="evidence" value="ECO:0007669"/>
    <property type="project" value="TreeGrafter"/>
</dbReference>
<sequence length="570" mass="62287">SKRINKLLINPRHPDSIVAATNNGISISPDGGITWISTLTGRMRDVEFKPNNPSVIFAALDASSGASKIYRSANGGGGWGILNNGLPTGGLDRILLGVTPVNPEVVYALIARSDAGFYGFYKSSDAGNTWTTQMDCPNNSAGCNILGRKTDGTSDGGQSWYDMSLAVSLTDENLIYAGGINLWKSNDGGQVWNIEANSGSGSNYHYMHVDQHSLEFNPLNNSLYAGNDGGLYKYVDFLNDWVDISDGLEISQFYRLGLSVSSAEILVAGAQDNGTERLSFSTWDAIRGSDGMECIIDPYDTDIIYSSSQYGGIKVSYDGGDNWHNMKPVTYDGAWITPYKMHPLNNNMIVAGYDEVYRTTTAGAFWDSISYNVSNGQSIRTIALAPSDVDVIYVATYSNLRVTFDGGSNWTNIKPGLPNLTISDVVVSANDPNWVWVTFSNYNNGEKVYESSDGGNSWINISGSTLPNLPVNCIVYQDLANNDLYIGTDIGIYHKDKNMSDWQPFMTNLPNVIVDELEIHYGAGKIRAATFGRGIWESDLYTAPNGVANNYFSYINISPNPTKDYFNINL</sequence>
<reference evidence="1" key="1">
    <citation type="submission" date="2018-05" db="EMBL/GenBank/DDBJ databases">
        <authorList>
            <person name="Lanie J.A."/>
            <person name="Ng W.-L."/>
            <person name="Kazmierczak K.M."/>
            <person name="Andrzejewski T.M."/>
            <person name="Davidsen T.M."/>
            <person name="Wayne K.J."/>
            <person name="Tettelin H."/>
            <person name="Glass J.I."/>
            <person name="Rusch D."/>
            <person name="Podicherti R."/>
            <person name="Tsui H.-C.T."/>
            <person name="Winkler M.E."/>
        </authorList>
    </citation>
    <scope>NUCLEOTIDE SEQUENCE</scope>
</reference>
<accession>A0A382E9P6</accession>
<proteinExistence type="predicted"/>
<name>A0A382E9P6_9ZZZZ</name>
<feature type="non-terminal residue" evidence="1">
    <location>
        <position position="1"/>
    </location>
</feature>
<feature type="non-terminal residue" evidence="1">
    <location>
        <position position="570"/>
    </location>
</feature>
<dbReference type="EMBL" id="UINC01043123">
    <property type="protein sequence ID" value="SVB46711.1"/>
    <property type="molecule type" value="Genomic_DNA"/>
</dbReference>
<organism evidence="1">
    <name type="scientific">marine metagenome</name>
    <dbReference type="NCBI Taxonomy" id="408172"/>
    <lineage>
        <taxon>unclassified sequences</taxon>
        <taxon>metagenomes</taxon>
        <taxon>ecological metagenomes</taxon>
    </lineage>
</organism>
<dbReference type="PANTHER" id="PTHR43739:SF5">
    <property type="entry name" value="EXO-ALPHA-SIALIDASE"/>
    <property type="match status" value="1"/>
</dbReference>
<dbReference type="SUPFAM" id="SSF110296">
    <property type="entry name" value="Oligoxyloglucan reducing end-specific cellobiohydrolase"/>
    <property type="match status" value="2"/>
</dbReference>
<dbReference type="InterPro" id="IPR015943">
    <property type="entry name" value="WD40/YVTN_repeat-like_dom_sf"/>
</dbReference>
<protein>
    <recommendedName>
        <fullName evidence="2">Sortilin N-terminal domain-containing protein</fullName>
    </recommendedName>
</protein>
<dbReference type="AlphaFoldDB" id="A0A382E9P6"/>
<dbReference type="PANTHER" id="PTHR43739">
    <property type="entry name" value="XYLOGLUCANASE (EUROFUNG)"/>
    <property type="match status" value="1"/>
</dbReference>